<dbReference type="GO" id="GO:0017176">
    <property type="term" value="F:phosphatidylinositol N-acetylglucosaminyltransferase activity"/>
    <property type="evidence" value="ECO:0007669"/>
    <property type="project" value="UniProtKB-EC"/>
</dbReference>
<evidence type="ECO:0000256" key="6">
    <source>
        <dbReference type="ARBA" id="ARBA00032160"/>
    </source>
</evidence>
<evidence type="ECO:0000256" key="2">
    <source>
        <dbReference type="ARBA" id="ARBA00012420"/>
    </source>
</evidence>
<organism evidence="9">
    <name type="scientific">Oppiella nova</name>
    <dbReference type="NCBI Taxonomy" id="334625"/>
    <lineage>
        <taxon>Eukaryota</taxon>
        <taxon>Metazoa</taxon>
        <taxon>Ecdysozoa</taxon>
        <taxon>Arthropoda</taxon>
        <taxon>Chelicerata</taxon>
        <taxon>Arachnida</taxon>
        <taxon>Acari</taxon>
        <taxon>Acariformes</taxon>
        <taxon>Sarcoptiformes</taxon>
        <taxon>Oribatida</taxon>
        <taxon>Brachypylina</taxon>
        <taxon>Oppioidea</taxon>
        <taxon>Oppiidae</taxon>
        <taxon>Oppiella</taxon>
    </lineage>
</organism>
<evidence type="ECO:0000313" key="10">
    <source>
        <dbReference type="Proteomes" id="UP000728032"/>
    </source>
</evidence>
<dbReference type="GO" id="GO:0006506">
    <property type="term" value="P:GPI anchor biosynthetic process"/>
    <property type="evidence" value="ECO:0007669"/>
    <property type="project" value="UniProtKB-KW"/>
</dbReference>
<evidence type="ECO:0000256" key="5">
    <source>
        <dbReference type="ARBA" id="ARBA00022679"/>
    </source>
</evidence>
<dbReference type="PANTHER" id="PTHR45871">
    <property type="entry name" value="N-ACETYLGLUCOSAMINYL-PHOSPHATIDYLINOSITOL BIOSYNTHETIC PROTEIN"/>
    <property type="match status" value="1"/>
</dbReference>
<dbReference type="FunFam" id="3.40.50.2000:FF:000026">
    <property type="entry name" value="Phosphatidylinositol N-acetylglucosaminyltransferase subunit A"/>
    <property type="match status" value="1"/>
</dbReference>
<keyword evidence="5" id="KW-0808">Transferase</keyword>
<dbReference type="Gene3D" id="3.40.50.2000">
    <property type="entry name" value="Glycogen Phosphorylase B"/>
    <property type="match status" value="2"/>
</dbReference>
<keyword evidence="3" id="KW-0337">GPI-anchor biosynthesis</keyword>
<name>A0A7R9LD73_9ACAR</name>
<dbReference type="InterPro" id="IPR028241">
    <property type="entry name" value="RAVE2/Rogdi"/>
</dbReference>
<dbReference type="OrthoDB" id="734129at2759"/>
<dbReference type="Pfam" id="PF13692">
    <property type="entry name" value="Glyco_trans_1_4"/>
    <property type="match status" value="1"/>
</dbReference>
<gene>
    <name evidence="9" type="ORF">ONB1V03_LOCUS1979</name>
</gene>
<feature type="domain" description="PIGA GPI anchor biosynthesis" evidence="8">
    <location>
        <begin position="296"/>
        <end position="385"/>
    </location>
</feature>
<dbReference type="GO" id="GO:0000506">
    <property type="term" value="C:glycosylphosphatidylinositol-N-acetylglucosaminyltransferase (GPI-GnT) complex"/>
    <property type="evidence" value="ECO:0007669"/>
    <property type="project" value="InterPro"/>
</dbReference>
<dbReference type="InterPro" id="IPR013234">
    <property type="entry name" value="PIGA_GPI_anchor_biosynthesis"/>
</dbReference>
<evidence type="ECO:0000256" key="1">
    <source>
        <dbReference type="ARBA" id="ARBA00004687"/>
    </source>
</evidence>
<dbReference type="EMBL" id="OC915237">
    <property type="protein sequence ID" value="CAD7639429.1"/>
    <property type="molecule type" value="Genomic_DNA"/>
</dbReference>
<protein>
    <recommendedName>
        <fullName evidence="2">phosphatidylinositol N-acetylglucosaminyltransferase</fullName>
        <ecNumber evidence="2">2.4.1.198</ecNumber>
    </recommendedName>
    <alternativeName>
        <fullName evidence="6">GlcNAc-PI synthesis protein</fullName>
    </alternativeName>
</protein>
<reference evidence="9" key="1">
    <citation type="submission" date="2020-11" db="EMBL/GenBank/DDBJ databases">
        <authorList>
            <person name="Tran Van P."/>
        </authorList>
    </citation>
    <scope>NUCLEOTIDE SEQUENCE</scope>
</reference>
<feature type="region of interest" description="Disordered" evidence="7">
    <location>
        <begin position="683"/>
        <end position="706"/>
    </location>
</feature>
<dbReference type="PANTHER" id="PTHR45871:SF1">
    <property type="entry name" value="PHOSPHATIDYLINOSITOL N-ACETYLGLUCOSAMINYLTRANSFERASE SUBUNIT A"/>
    <property type="match status" value="1"/>
</dbReference>
<evidence type="ECO:0000259" key="8">
    <source>
        <dbReference type="Pfam" id="PF08288"/>
    </source>
</evidence>
<evidence type="ECO:0000256" key="4">
    <source>
        <dbReference type="ARBA" id="ARBA00022676"/>
    </source>
</evidence>
<dbReference type="InterPro" id="IPR039507">
    <property type="entry name" value="PIG-A/GPI3"/>
</dbReference>
<comment type="pathway">
    <text evidence="1">Glycolipid biosynthesis; glycosylphosphatidylinositol-anchor biosynthesis.</text>
</comment>
<dbReference type="CDD" id="cd03796">
    <property type="entry name" value="GT4_PIG-A-like"/>
    <property type="match status" value="1"/>
</dbReference>
<keyword evidence="4" id="KW-0328">Glycosyltransferase</keyword>
<dbReference type="EMBL" id="CAJPVJ010000412">
    <property type="protein sequence ID" value="CAG2162384.1"/>
    <property type="molecule type" value="Genomic_DNA"/>
</dbReference>
<dbReference type="SUPFAM" id="SSF53756">
    <property type="entry name" value="UDP-Glycosyltransferase/glycogen phosphorylase"/>
    <property type="match status" value="1"/>
</dbReference>
<evidence type="ECO:0000256" key="7">
    <source>
        <dbReference type="SAM" id="MobiDB-lite"/>
    </source>
</evidence>
<sequence>MAIDLDADDELTALHLEFEWLLTQEVNTILTQLHSIILECCRRFPVHIPGLESLVKTEKFQLNSTTHLDQIKICATLSADNICYADINLRLHKHSNPNQRTIVQNDCQWKLHQIQDASNHLMSALYLLSSPPLRFDRKESKFDFKSAQEVIEMINNIMSCLQRGRNSLIVPKKRTIEELQSSRNMHSLQPPLPNDLAVSFYIQSHKLVCAVYHMLKDHSSGQLKFDIFQAETSVPWLSEALVLFTVGLQFCQQLKDKVSVMASDFFYPNTGGVESHIYQLSQCLIQLGHKVIIISHAYDDRTGVRYMTNGLKVYYLPVWVVYNQCTLPTLFTTFPLVRYILIRERIDIVHGHSAFSALAHEVMFHAKTLHLKTVFTDHSLFGFADSSAIITNKLLQILLAICNRVICVSHTGKENTALRAGVDPNRISVIPNAVDTDIFMPSTDKHTTHPNTRVDLLAGVIPIICHKYSDIRFLIGGDGPKRIVIEEVVERHQLQDRVTLLGAIKHDDVRDVLVQGDVFLNASLTEAFCMAIVEAAACGLQVVSTRVGGIPEVLPKEMIWLTEPSVRGLLDGLERALADRSAGNVISPFEAHKRVKSYYQWEDIAKRTQKVYDSVIKDPVDHLGHRLHKFWQCGPVFGAVFIVLAVVEHFLSVLFARLVPIDSIDIAPELTIKNFTSHSMDSSNNVCHSMPDNSSQNGHNLEGGDGLIVNKRLSKD</sequence>
<dbReference type="Pfam" id="PF08288">
    <property type="entry name" value="PIGA"/>
    <property type="match status" value="1"/>
</dbReference>
<accession>A0A7R9LD73</accession>
<keyword evidence="10" id="KW-1185">Reference proteome</keyword>
<evidence type="ECO:0000313" key="9">
    <source>
        <dbReference type="EMBL" id="CAD7639429.1"/>
    </source>
</evidence>
<feature type="compositionally biased region" description="Polar residues" evidence="7">
    <location>
        <begin position="683"/>
        <end position="699"/>
    </location>
</feature>
<evidence type="ECO:0000256" key="3">
    <source>
        <dbReference type="ARBA" id="ARBA00022502"/>
    </source>
</evidence>
<dbReference type="AlphaFoldDB" id="A0A7R9LD73"/>
<dbReference type="EC" id="2.4.1.198" evidence="2"/>
<dbReference type="Proteomes" id="UP000728032">
    <property type="component" value="Unassembled WGS sequence"/>
</dbReference>
<proteinExistence type="predicted"/>
<dbReference type="Pfam" id="PF10259">
    <property type="entry name" value="Rogdi_lz"/>
    <property type="match status" value="1"/>
</dbReference>